<dbReference type="FunCoup" id="H3AH48">
    <property type="interactions" value="438"/>
</dbReference>
<dbReference type="Pfam" id="PF00129">
    <property type="entry name" value="MHC_I"/>
    <property type="match status" value="1"/>
</dbReference>
<protein>
    <recommendedName>
        <fullName evidence="9">Ig-like domain-containing protein</fullName>
    </recommendedName>
</protein>
<keyword evidence="11" id="KW-1185">Reference proteome</keyword>
<organism evidence="10 11">
    <name type="scientific">Latimeria chalumnae</name>
    <name type="common">Coelacanth</name>
    <dbReference type="NCBI Taxonomy" id="7897"/>
    <lineage>
        <taxon>Eukaryota</taxon>
        <taxon>Metazoa</taxon>
        <taxon>Chordata</taxon>
        <taxon>Craniata</taxon>
        <taxon>Vertebrata</taxon>
        <taxon>Euteleostomi</taxon>
        <taxon>Coelacanthiformes</taxon>
        <taxon>Coelacanthidae</taxon>
        <taxon>Latimeria</taxon>
    </lineage>
</organism>
<evidence type="ECO:0000313" key="10">
    <source>
        <dbReference type="Ensembl" id="ENSLACP00000008969.1"/>
    </source>
</evidence>
<keyword evidence="5" id="KW-0325">Glycoprotein</keyword>
<dbReference type="InterPro" id="IPR013783">
    <property type="entry name" value="Ig-like_fold"/>
</dbReference>
<keyword evidence="7" id="KW-0812">Transmembrane</keyword>
<dbReference type="PRINTS" id="PR01638">
    <property type="entry name" value="MHCCLASSI"/>
</dbReference>
<accession>H3AH48</accession>
<comment type="subcellular location">
    <subcellularLocation>
        <location evidence="1">Membrane</location>
    </subcellularLocation>
</comment>
<keyword evidence="4" id="KW-1015">Disulfide bond</keyword>
<evidence type="ECO:0000256" key="2">
    <source>
        <dbReference type="ARBA" id="ARBA00022729"/>
    </source>
</evidence>
<evidence type="ECO:0000256" key="5">
    <source>
        <dbReference type="ARBA" id="ARBA00023180"/>
    </source>
</evidence>
<dbReference type="Gene3D" id="3.30.500.10">
    <property type="entry name" value="MHC class I-like antigen recognition-like"/>
    <property type="match status" value="1"/>
</dbReference>
<dbReference type="AlphaFoldDB" id="H3AH48"/>
<evidence type="ECO:0000259" key="9">
    <source>
        <dbReference type="PROSITE" id="PS50835"/>
    </source>
</evidence>
<dbReference type="Pfam" id="PF07654">
    <property type="entry name" value="C1-set"/>
    <property type="match status" value="1"/>
</dbReference>
<evidence type="ECO:0000313" key="11">
    <source>
        <dbReference type="Proteomes" id="UP000008672"/>
    </source>
</evidence>
<dbReference type="InterPro" id="IPR037055">
    <property type="entry name" value="MHC_I-like_Ag-recog_sf"/>
</dbReference>
<dbReference type="EMBL" id="AFYH01221697">
    <property type="status" value="NOT_ANNOTATED_CDS"/>
    <property type="molecule type" value="Genomic_DNA"/>
</dbReference>
<dbReference type="FunFam" id="2.60.40.10:FF:000204">
    <property type="entry name" value="Major histocompatibility complex, class I-related protein"/>
    <property type="match status" value="1"/>
</dbReference>
<dbReference type="InterPro" id="IPR001039">
    <property type="entry name" value="MHC_I_a_a1/a2"/>
</dbReference>
<dbReference type="Proteomes" id="UP000008672">
    <property type="component" value="Unassembled WGS sequence"/>
</dbReference>
<dbReference type="PANTHER" id="PTHR16675:SF235">
    <property type="entry name" value="SHKT DOMAIN-CONTAINING PROTEIN"/>
    <property type="match status" value="1"/>
</dbReference>
<dbReference type="eggNOG" id="ENOG502RQEK">
    <property type="taxonomic scope" value="Eukaryota"/>
</dbReference>
<dbReference type="PROSITE" id="PS50835">
    <property type="entry name" value="IG_LIKE"/>
    <property type="match status" value="1"/>
</dbReference>
<dbReference type="GO" id="GO:0009897">
    <property type="term" value="C:external side of plasma membrane"/>
    <property type="evidence" value="ECO:0007669"/>
    <property type="project" value="TreeGrafter"/>
</dbReference>
<dbReference type="EMBL" id="AFYH01221696">
    <property type="status" value="NOT_ANNOTATED_CDS"/>
    <property type="molecule type" value="Genomic_DNA"/>
</dbReference>
<comment type="similarity">
    <text evidence="6">Belongs to the MHC class I family.</text>
</comment>
<dbReference type="GO" id="GO:0006955">
    <property type="term" value="P:immune response"/>
    <property type="evidence" value="ECO:0007669"/>
    <property type="project" value="TreeGrafter"/>
</dbReference>
<feature type="transmembrane region" description="Helical" evidence="7">
    <location>
        <begin position="320"/>
        <end position="343"/>
    </location>
</feature>
<name>H3AH48_LATCH</name>
<dbReference type="SMART" id="SM00407">
    <property type="entry name" value="IGc1"/>
    <property type="match status" value="1"/>
</dbReference>
<dbReference type="InterPro" id="IPR011161">
    <property type="entry name" value="MHC_I-like_Ag-recog"/>
</dbReference>
<dbReference type="InterPro" id="IPR050208">
    <property type="entry name" value="MHC_class-I_related"/>
</dbReference>
<dbReference type="HOGENOM" id="CLU_047501_0_0_1"/>
<reference evidence="10" key="3">
    <citation type="submission" date="2025-09" db="UniProtKB">
        <authorList>
            <consortium name="Ensembl"/>
        </authorList>
    </citation>
    <scope>IDENTIFICATION</scope>
</reference>
<proteinExistence type="inferred from homology"/>
<dbReference type="STRING" id="7897.ENSLACP00000008969"/>
<keyword evidence="2 8" id="KW-0732">Signal</keyword>
<dbReference type="GeneTree" id="ENSGT01120000271825"/>
<dbReference type="EMBL" id="AFYH01221700">
    <property type="status" value="NOT_ANNOTATED_CDS"/>
    <property type="molecule type" value="Genomic_DNA"/>
</dbReference>
<dbReference type="Ensembl" id="ENSLACT00000009038.1">
    <property type="protein sequence ID" value="ENSLACP00000008969.1"/>
    <property type="gene ID" value="ENSLACG00000007920.1"/>
</dbReference>
<feature type="signal peptide" evidence="8">
    <location>
        <begin position="1"/>
        <end position="19"/>
    </location>
</feature>
<sequence length="375" mass="42916">SLACVCVCVCVCVCHLKVSVPRGGHVWKEYVTFTEGIDGHLNMVAVDMVDDVQTAYYDNTIRRYVLKHPWMEELGRVEDPDSWARKATEFLLSNEQRHKGVIDRLKKETDHSSGVFIYQQMYGCELNDDETTTMFRISSFQGEDFASFDRDRKLYTPATGKAQIMNKVCQATKAWTNYLSEGWKLECIEWLKKHLLYGKETLERKVAPEVRVYDRPDLERNLIALTCMATGFYPRDVDMTWVRDGETQMDNAHTDGILPNEDETYQIRKTIEIDLEDEHSYTCWVDHSSLEKQLSVTWGRYHRDPIVSVLNITPSSDFKVGIIVAVGVLALILILVLIVIGFVKWKKEKKPGAACLGYTPAQREEAEDSSSNTSS</sequence>
<evidence type="ECO:0000256" key="3">
    <source>
        <dbReference type="ARBA" id="ARBA00023136"/>
    </source>
</evidence>
<feature type="chain" id="PRO_5003580308" description="Ig-like domain-containing protein" evidence="8">
    <location>
        <begin position="20"/>
        <end position="375"/>
    </location>
</feature>
<dbReference type="Bgee" id="ENSLACG00000007920">
    <property type="expression patterns" value="Expressed in pectoral fin and 4 other cell types or tissues"/>
</dbReference>
<dbReference type="GO" id="GO:0005615">
    <property type="term" value="C:extracellular space"/>
    <property type="evidence" value="ECO:0007669"/>
    <property type="project" value="TreeGrafter"/>
</dbReference>
<dbReference type="SUPFAM" id="SSF48726">
    <property type="entry name" value="Immunoglobulin"/>
    <property type="match status" value="1"/>
</dbReference>
<dbReference type="PANTHER" id="PTHR16675">
    <property type="entry name" value="MHC CLASS I-RELATED"/>
    <property type="match status" value="1"/>
</dbReference>
<dbReference type="EMBL" id="AFYH01221698">
    <property type="status" value="NOT_ANNOTATED_CDS"/>
    <property type="molecule type" value="Genomic_DNA"/>
</dbReference>
<dbReference type="EMBL" id="AFYH01221699">
    <property type="status" value="NOT_ANNOTATED_CDS"/>
    <property type="molecule type" value="Genomic_DNA"/>
</dbReference>
<evidence type="ECO:0000256" key="6">
    <source>
        <dbReference type="RuleBase" id="RU004439"/>
    </source>
</evidence>
<feature type="domain" description="Ig-like" evidence="9">
    <location>
        <begin position="208"/>
        <end position="295"/>
    </location>
</feature>
<dbReference type="InterPro" id="IPR003597">
    <property type="entry name" value="Ig_C1-set"/>
</dbReference>
<dbReference type="PROSITE" id="PS00290">
    <property type="entry name" value="IG_MHC"/>
    <property type="match status" value="1"/>
</dbReference>
<keyword evidence="7" id="KW-1133">Transmembrane helix</keyword>
<keyword evidence="3 7" id="KW-0472">Membrane</keyword>
<dbReference type="OMA" id="RASEDWQ"/>
<dbReference type="InterPro" id="IPR003006">
    <property type="entry name" value="Ig/MHC_CS"/>
</dbReference>
<evidence type="ECO:0000256" key="1">
    <source>
        <dbReference type="ARBA" id="ARBA00004370"/>
    </source>
</evidence>
<gene>
    <name evidence="10" type="primary">LOC102351815</name>
</gene>
<dbReference type="InParanoid" id="H3AH48"/>
<dbReference type="InterPro" id="IPR011162">
    <property type="entry name" value="MHC_I/II-like_Ag-recog"/>
</dbReference>
<dbReference type="SUPFAM" id="SSF54452">
    <property type="entry name" value="MHC antigen-recognition domain"/>
    <property type="match status" value="1"/>
</dbReference>
<evidence type="ECO:0000256" key="8">
    <source>
        <dbReference type="SAM" id="SignalP"/>
    </source>
</evidence>
<dbReference type="InterPro" id="IPR036179">
    <property type="entry name" value="Ig-like_dom_sf"/>
</dbReference>
<reference evidence="10" key="2">
    <citation type="submission" date="2025-08" db="UniProtKB">
        <authorList>
            <consortium name="Ensembl"/>
        </authorList>
    </citation>
    <scope>IDENTIFICATION</scope>
</reference>
<dbReference type="InterPro" id="IPR007110">
    <property type="entry name" value="Ig-like_dom"/>
</dbReference>
<reference evidence="11" key="1">
    <citation type="submission" date="2011-08" db="EMBL/GenBank/DDBJ databases">
        <title>The draft genome of Latimeria chalumnae.</title>
        <authorList>
            <person name="Di Palma F."/>
            <person name="Alfoldi J."/>
            <person name="Johnson J."/>
            <person name="Berlin A."/>
            <person name="Gnerre S."/>
            <person name="Jaffe D."/>
            <person name="MacCallum I."/>
            <person name="Young S."/>
            <person name="Walker B.J."/>
            <person name="Lander E."/>
            <person name="Lindblad-Toh K."/>
        </authorList>
    </citation>
    <scope>NUCLEOTIDE SEQUENCE [LARGE SCALE GENOMIC DNA]</scope>
    <source>
        <strain evidence="11">Wild caught</strain>
    </source>
</reference>
<evidence type="ECO:0000256" key="7">
    <source>
        <dbReference type="SAM" id="Phobius"/>
    </source>
</evidence>
<dbReference type="CDD" id="cd21029">
    <property type="entry name" value="IgC1_CD1"/>
    <property type="match status" value="1"/>
</dbReference>
<dbReference type="Gene3D" id="2.60.40.10">
    <property type="entry name" value="Immunoglobulins"/>
    <property type="match status" value="1"/>
</dbReference>
<evidence type="ECO:0000256" key="4">
    <source>
        <dbReference type="ARBA" id="ARBA00023157"/>
    </source>
</evidence>